<keyword evidence="5 13" id="KW-0949">S-adenosyl-L-methionine</keyword>
<evidence type="ECO:0000256" key="4">
    <source>
        <dbReference type="ARBA" id="ARBA00022679"/>
    </source>
</evidence>
<evidence type="ECO:0000256" key="2">
    <source>
        <dbReference type="ARBA" id="ARBA00022485"/>
    </source>
</evidence>
<feature type="domain" description="Radical SAM core" evidence="16">
    <location>
        <begin position="137"/>
        <end position="371"/>
    </location>
</feature>
<comment type="subunit">
    <text evidence="13">Monomer.</text>
</comment>
<feature type="binding site" evidence="13">
    <location>
        <position position="46"/>
    </location>
    <ligand>
        <name>[4Fe-4S] cluster</name>
        <dbReference type="ChEBI" id="CHEBI:49883"/>
        <label>1</label>
    </ligand>
</feature>
<keyword evidence="8 13" id="KW-0411">Iron-sulfur</keyword>
<dbReference type="PROSITE" id="PS01278">
    <property type="entry name" value="MTTASE_RADICAL"/>
    <property type="match status" value="1"/>
</dbReference>
<dbReference type="PANTHER" id="PTHR43020">
    <property type="entry name" value="CDK5 REGULATORY SUBUNIT-ASSOCIATED PROTEIN 1"/>
    <property type="match status" value="1"/>
</dbReference>
<comment type="function">
    <text evidence="1 13">Catalyzes the methylthiolation of N6-(dimethylallyl)adenosine (i(6)A), leading to the formation of 2-methylthio-N6-(dimethylallyl)adenosine (ms(2)i(6)A) at position 37 in tRNAs that read codons beginning with uridine.</text>
</comment>
<dbReference type="InterPro" id="IPR020612">
    <property type="entry name" value="Methylthiotransferase_CS"/>
</dbReference>
<dbReference type="PANTHER" id="PTHR43020:SF2">
    <property type="entry name" value="MITOCHONDRIAL TRNA METHYLTHIOTRANSFERASE CDK5RAP1"/>
    <property type="match status" value="1"/>
</dbReference>
<dbReference type="EMBL" id="CP067089">
    <property type="protein sequence ID" value="QQO07543.1"/>
    <property type="molecule type" value="Genomic_DNA"/>
</dbReference>
<evidence type="ECO:0000256" key="13">
    <source>
        <dbReference type="HAMAP-Rule" id="MF_01864"/>
    </source>
</evidence>
<dbReference type="GO" id="GO:0051539">
    <property type="term" value="F:4 iron, 4 sulfur cluster binding"/>
    <property type="evidence" value="ECO:0007669"/>
    <property type="project" value="UniProtKB-UniRule"/>
</dbReference>
<dbReference type="SFLD" id="SFLDS00029">
    <property type="entry name" value="Radical_SAM"/>
    <property type="match status" value="1"/>
</dbReference>
<dbReference type="SFLD" id="SFLDG01061">
    <property type="entry name" value="methylthiotransferase"/>
    <property type="match status" value="1"/>
</dbReference>
<feature type="binding site" evidence="13">
    <location>
        <position position="158"/>
    </location>
    <ligand>
        <name>[4Fe-4S] cluster</name>
        <dbReference type="ChEBI" id="CHEBI:49883"/>
        <label>2</label>
        <note>4Fe-4S-S-AdoMet</note>
    </ligand>
</feature>
<evidence type="ECO:0000259" key="14">
    <source>
        <dbReference type="PROSITE" id="PS50926"/>
    </source>
</evidence>
<feature type="binding site" evidence="13">
    <location>
        <position position="10"/>
    </location>
    <ligand>
        <name>[4Fe-4S] cluster</name>
        <dbReference type="ChEBI" id="CHEBI:49883"/>
        <label>1</label>
    </ligand>
</feature>
<dbReference type="InterPro" id="IPR006638">
    <property type="entry name" value="Elp3/MiaA/NifB-like_rSAM"/>
</dbReference>
<dbReference type="SFLD" id="SFLDG01082">
    <property type="entry name" value="B12-binding_domain_containing"/>
    <property type="match status" value="1"/>
</dbReference>
<proteinExistence type="inferred from homology"/>
<evidence type="ECO:0000256" key="10">
    <source>
        <dbReference type="ARBA" id="ARBA00068570"/>
    </source>
</evidence>
<dbReference type="Pfam" id="PF00919">
    <property type="entry name" value="UPF0004"/>
    <property type="match status" value="1"/>
</dbReference>
<dbReference type="NCBIfam" id="TIGR01574">
    <property type="entry name" value="miaB-methiolase"/>
    <property type="match status" value="1"/>
</dbReference>
<keyword evidence="18" id="KW-1185">Reference proteome</keyword>
<dbReference type="HAMAP" id="MF_01864">
    <property type="entry name" value="tRNA_metthiotr_MiaB"/>
    <property type="match status" value="1"/>
</dbReference>
<keyword evidence="4 13" id="KW-0808">Transferase</keyword>
<comment type="similarity">
    <text evidence="13">Belongs to the methylthiotransferase family. MiaB subfamily.</text>
</comment>
<dbReference type="InterPro" id="IPR002792">
    <property type="entry name" value="TRAM_dom"/>
</dbReference>
<dbReference type="SMART" id="SM00729">
    <property type="entry name" value="Elp3"/>
    <property type="match status" value="1"/>
</dbReference>
<feature type="domain" description="TRAM" evidence="14">
    <location>
        <begin position="374"/>
        <end position="437"/>
    </location>
</feature>
<dbReference type="KEGG" id="bhc:JFL75_11345"/>
<dbReference type="InterPro" id="IPR058240">
    <property type="entry name" value="rSAM_sf"/>
</dbReference>
<dbReference type="InterPro" id="IPR007197">
    <property type="entry name" value="rSAM"/>
</dbReference>
<dbReference type="GO" id="GO:0035597">
    <property type="term" value="F:tRNA-2-methylthio-N(6)-dimethylallyladenosine(37) synthase activity"/>
    <property type="evidence" value="ECO:0007669"/>
    <property type="project" value="UniProtKB-EC"/>
</dbReference>
<evidence type="ECO:0000256" key="1">
    <source>
        <dbReference type="ARBA" id="ARBA00003234"/>
    </source>
</evidence>
<evidence type="ECO:0000256" key="7">
    <source>
        <dbReference type="ARBA" id="ARBA00023004"/>
    </source>
</evidence>
<evidence type="ECO:0000256" key="6">
    <source>
        <dbReference type="ARBA" id="ARBA00022723"/>
    </source>
</evidence>
<organism evidence="17 18">
    <name type="scientific">Breznakiella homolactica</name>
    <dbReference type="NCBI Taxonomy" id="2798577"/>
    <lineage>
        <taxon>Bacteria</taxon>
        <taxon>Pseudomonadati</taxon>
        <taxon>Spirochaetota</taxon>
        <taxon>Spirochaetia</taxon>
        <taxon>Spirochaetales</taxon>
        <taxon>Breznakiellaceae</taxon>
        <taxon>Breznakiella</taxon>
    </lineage>
</organism>
<protein>
    <recommendedName>
        <fullName evidence="10 13">tRNA-2-methylthio-N(6)-dimethylallyladenosine synthase</fullName>
        <ecNumber evidence="9 13">2.8.4.3</ecNumber>
    </recommendedName>
    <alternativeName>
        <fullName evidence="12 13">(Dimethylallyl)adenosine tRNA methylthiotransferase MiaB</fullName>
    </alternativeName>
    <alternativeName>
        <fullName evidence="11 13">tRNA-i(6)A37 methylthiotransferase</fullName>
    </alternativeName>
</protein>
<keyword evidence="6 13" id="KW-0479">Metal-binding</keyword>
<dbReference type="PROSITE" id="PS51449">
    <property type="entry name" value="MTTASE_N"/>
    <property type="match status" value="1"/>
</dbReference>
<dbReference type="RefSeq" id="WP_215624849.1">
    <property type="nucleotide sequence ID" value="NZ_CP067089.2"/>
</dbReference>
<dbReference type="AlphaFoldDB" id="A0A7T7XJX6"/>
<dbReference type="SUPFAM" id="SSF102114">
    <property type="entry name" value="Radical SAM enzymes"/>
    <property type="match status" value="1"/>
</dbReference>
<dbReference type="EC" id="2.8.4.3" evidence="9 13"/>
<evidence type="ECO:0000313" key="17">
    <source>
        <dbReference type="EMBL" id="QQO07543.1"/>
    </source>
</evidence>
<dbReference type="GO" id="GO:0046872">
    <property type="term" value="F:metal ion binding"/>
    <property type="evidence" value="ECO:0007669"/>
    <property type="project" value="UniProtKB-KW"/>
</dbReference>
<dbReference type="GO" id="GO:0005829">
    <property type="term" value="C:cytosol"/>
    <property type="evidence" value="ECO:0007669"/>
    <property type="project" value="TreeGrafter"/>
</dbReference>
<name>A0A7T7XJX6_9SPIR</name>
<dbReference type="Pfam" id="PF04055">
    <property type="entry name" value="Radical_SAM"/>
    <property type="match status" value="1"/>
</dbReference>
<sequence>MTFFFETYGCQMNTAESAALQLVLKERGWTEAPSGETADLVLLNTCSVRATAETRVMGRLDLYRALKKQKPFTLIVAGCMAQRMGESLRERNPAVDYVMGTASRSVFPQILAAAEQGRAFVPSDEAPVFSFSSSHLEDGQFRSFVPIMHGCNNFCSYCIVPYVRGREISRSPESIVREIRLLAERGVREITLLGQNVNSYKWDGEGPSLEFPDLLELVAEECGKLPIRWIRFLSSHPKDLSSRAIRVMADNPLFCRHLHLCVQHGSNAILGAMNRRYTREKYLDLVAEVREAMPGISLSTDILVGFPGETEEDLELTLDLMERVKFLYSYMYHYNPREGTAACDLPGRIPEEIKRQRLGRVIELQKGHTLELLKERIGSRETVLIEGISRKNADELIARTERDEMVAVPGSLSQVGSFAELTLSSLRGNTFRAKELALCPGD</sequence>
<dbReference type="PROSITE" id="PS51918">
    <property type="entry name" value="RADICAL_SAM"/>
    <property type="match status" value="1"/>
</dbReference>
<dbReference type="FunFam" id="3.40.50.12160:FF:000003">
    <property type="entry name" value="CDK5 regulatory subunit-associated protein 1"/>
    <property type="match status" value="1"/>
</dbReference>
<evidence type="ECO:0000259" key="15">
    <source>
        <dbReference type="PROSITE" id="PS51449"/>
    </source>
</evidence>
<dbReference type="InterPro" id="IPR005839">
    <property type="entry name" value="Methylthiotransferase"/>
</dbReference>
<dbReference type="CDD" id="cd01335">
    <property type="entry name" value="Radical_SAM"/>
    <property type="match status" value="1"/>
</dbReference>
<dbReference type="Gene3D" id="3.80.30.20">
    <property type="entry name" value="tm_1862 like domain"/>
    <property type="match status" value="1"/>
</dbReference>
<dbReference type="InterPro" id="IPR013848">
    <property type="entry name" value="Methylthiotransferase_N"/>
</dbReference>
<feature type="binding site" evidence="13">
    <location>
        <position position="151"/>
    </location>
    <ligand>
        <name>[4Fe-4S] cluster</name>
        <dbReference type="ChEBI" id="CHEBI:49883"/>
        <label>2</label>
        <note>4Fe-4S-S-AdoMet</note>
    </ligand>
</feature>
<feature type="binding site" evidence="13">
    <location>
        <position position="155"/>
    </location>
    <ligand>
        <name>[4Fe-4S] cluster</name>
        <dbReference type="ChEBI" id="CHEBI:49883"/>
        <label>2</label>
        <note>4Fe-4S-S-AdoMet</note>
    </ligand>
</feature>
<dbReference type="Proteomes" id="UP000595917">
    <property type="component" value="Chromosome"/>
</dbReference>
<evidence type="ECO:0000256" key="5">
    <source>
        <dbReference type="ARBA" id="ARBA00022691"/>
    </source>
</evidence>
<evidence type="ECO:0000256" key="12">
    <source>
        <dbReference type="ARBA" id="ARBA00081141"/>
    </source>
</evidence>
<comment type="catalytic activity">
    <reaction evidence="13">
        <text>N(6)-dimethylallyladenosine(37) in tRNA + (sulfur carrier)-SH + AH2 + 2 S-adenosyl-L-methionine = 2-methylsulfanyl-N(6)-dimethylallyladenosine(37) in tRNA + (sulfur carrier)-H + 5'-deoxyadenosine + L-methionine + A + S-adenosyl-L-homocysteine + 2 H(+)</text>
        <dbReference type="Rhea" id="RHEA:37067"/>
        <dbReference type="Rhea" id="RHEA-COMP:10375"/>
        <dbReference type="Rhea" id="RHEA-COMP:10376"/>
        <dbReference type="Rhea" id="RHEA-COMP:14737"/>
        <dbReference type="Rhea" id="RHEA-COMP:14739"/>
        <dbReference type="ChEBI" id="CHEBI:13193"/>
        <dbReference type="ChEBI" id="CHEBI:15378"/>
        <dbReference type="ChEBI" id="CHEBI:17319"/>
        <dbReference type="ChEBI" id="CHEBI:17499"/>
        <dbReference type="ChEBI" id="CHEBI:29917"/>
        <dbReference type="ChEBI" id="CHEBI:57844"/>
        <dbReference type="ChEBI" id="CHEBI:57856"/>
        <dbReference type="ChEBI" id="CHEBI:59789"/>
        <dbReference type="ChEBI" id="CHEBI:64428"/>
        <dbReference type="ChEBI" id="CHEBI:74415"/>
        <dbReference type="ChEBI" id="CHEBI:74417"/>
        <dbReference type="EC" id="2.8.4.3"/>
    </reaction>
</comment>
<evidence type="ECO:0000256" key="11">
    <source>
        <dbReference type="ARBA" id="ARBA00080698"/>
    </source>
</evidence>
<evidence type="ECO:0000256" key="9">
    <source>
        <dbReference type="ARBA" id="ARBA00033765"/>
    </source>
</evidence>
<keyword evidence="2 13" id="KW-0004">4Fe-4S</keyword>
<accession>A0A7T7XJX6</accession>
<evidence type="ECO:0000256" key="8">
    <source>
        <dbReference type="ARBA" id="ARBA00023014"/>
    </source>
</evidence>
<evidence type="ECO:0000313" key="18">
    <source>
        <dbReference type="Proteomes" id="UP000595917"/>
    </source>
</evidence>
<dbReference type="NCBIfam" id="TIGR00089">
    <property type="entry name" value="MiaB/RimO family radical SAM methylthiotransferase"/>
    <property type="match status" value="1"/>
</dbReference>
<dbReference type="PROSITE" id="PS50926">
    <property type="entry name" value="TRAM"/>
    <property type="match status" value="1"/>
</dbReference>
<feature type="binding site" evidence="13">
    <location>
        <position position="79"/>
    </location>
    <ligand>
        <name>[4Fe-4S] cluster</name>
        <dbReference type="ChEBI" id="CHEBI:49883"/>
        <label>1</label>
    </ligand>
</feature>
<reference evidence="17" key="1">
    <citation type="submission" date="2021-01" db="EMBL/GenBank/DDBJ databases">
        <title>Description of Breznakiella homolactica.</title>
        <authorList>
            <person name="Song Y."/>
            <person name="Brune A."/>
        </authorList>
    </citation>
    <scope>NUCLEOTIDE SEQUENCE</scope>
    <source>
        <strain evidence="17">RmG30</strain>
    </source>
</reference>
<dbReference type="Gene3D" id="3.40.50.12160">
    <property type="entry name" value="Methylthiotransferase, N-terminal domain"/>
    <property type="match status" value="1"/>
</dbReference>
<evidence type="ECO:0000259" key="16">
    <source>
        <dbReference type="PROSITE" id="PS51918"/>
    </source>
</evidence>
<comment type="cofactor">
    <cofactor evidence="13">
        <name>[4Fe-4S] cluster</name>
        <dbReference type="ChEBI" id="CHEBI:49883"/>
    </cofactor>
    <text evidence="13">Binds 2 [4Fe-4S] clusters. One cluster is coordinated with 3 cysteines and an exchangeable S-adenosyl-L-methionine.</text>
</comment>
<dbReference type="InterPro" id="IPR038135">
    <property type="entry name" value="Methylthiotransferase_N_sf"/>
</dbReference>
<evidence type="ECO:0000256" key="3">
    <source>
        <dbReference type="ARBA" id="ARBA00022490"/>
    </source>
</evidence>
<dbReference type="SFLD" id="SFLDF00273">
    <property type="entry name" value="(dimethylallyl)adenosine_tRNA"/>
    <property type="match status" value="1"/>
</dbReference>
<dbReference type="InterPro" id="IPR006463">
    <property type="entry name" value="MiaB_methiolase"/>
</dbReference>
<dbReference type="Pfam" id="PF01938">
    <property type="entry name" value="TRAM"/>
    <property type="match status" value="1"/>
</dbReference>
<keyword evidence="7 13" id="KW-0408">Iron</keyword>
<keyword evidence="13" id="KW-0819">tRNA processing</keyword>
<keyword evidence="3 13" id="KW-0963">Cytoplasm</keyword>
<dbReference type="FunFam" id="3.80.30.20:FF:000001">
    <property type="entry name" value="tRNA-2-methylthio-N(6)-dimethylallyladenosine synthase 2"/>
    <property type="match status" value="1"/>
</dbReference>
<comment type="subcellular location">
    <subcellularLocation>
        <location evidence="13">Cytoplasm</location>
    </subcellularLocation>
</comment>
<gene>
    <name evidence="13 17" type="primary">miaB</name>
    <name evidence="17" type="ORF">JFL75_11345</name>
</gene>
<dbReference type="InterPro" id="IPR023404">
    <property type="entry name" value="rSAM_horseshoe"/>
</dbReference>
<feature type="domain" description="MTTase N-terminal" evidence="15">
    <location>
        <begin position="1"/>
        <end position="116"/>
    </location>
</feature>